<dbReference type="SUPFAM" id="SSF55315">
    <property type="entry name" value="L30e-like"/>
    <property type="match status" value="1"/>
</dbReference>
<name>A0A2R6Y2Y6_9BACL</name>
<protein>
    <submittedName>
        <fullName evidence="2">Firmicutes ribosomal L7Ae family protein</fullName>
    </submittedName>
</protein>
<dbReference type="Gene3D" id="3.30.1330.30">
    <property type="match status" value="1"/>
</dbReference>
<evidence type="ECO:0000313" key="3">
    <source>
        <dbReference type="Proteomes" id="UP000244338"/>
    </source>
</evidence>
<accession>A0A2R6Y2Y6</accession>
<sequence length="83" mass="8826">MTYDQVKRAPNKVVGSRAVERALKKRLAHTVVIAEDADQHLLAELIQLAEASGIPVESVDSMHKLGRAAGIDVPTSAVALLKG</sequence>
<dbReference type="InterPro" id="IPR004038">
    <property type="entry name" value="Ribosomal_eL8/eL30/eS12/Gad45"/>
</dbReference>
<comment type="caution">
    <text evidence="2">The sequence shown here is derived from an EMBL/GenBank/DDBJ whole genome shotgun (WGS) entry which is preliminary data.</text>
</comment>
<proteinExistence type="predicted"/>
<gene>
    <name evidence="2" type="ORF">BSOLF_2404</name>
</gene>
<dbReference type="EMBL" id="PEBX01000015">
    <property type="protein sequence ID" value="PTQ57002.1"/>
    <property type="molecule type" value="Genomic_DNA"/>
</dbReference>
<dbReference type="Pfam" id="PF01248">
    <property type="entry name" value="Ribosomal_L7Ae"/>
    <property type="match status" value="1"/>
</dbReference>
<dbReference type="InterPro" id="IPR029064">
    <property type="entry name" value="Ribosomal_eL30-like_sf"/>
</dbReference>
<organism evidence="2 3">
    <name type="scientific">Candidatus Carbonibacillus altaicus</name>
    <dbReference type="NCBI Taxonomy" id="2163959"/>
    <lineage>
        <taxon>Bacteria</taxon>
        <taxon>Bacillati</taxon>
        <taxon>Bacillota</taxon>
        <taxon>Bacilli</taxon>
        <taxon>Bacillales</taxon>
        <taxon>Candidatus Carbonibacillus</taxon>
    </lineage>
</organism>
<dbReference type="AlphaFoldDB" id="A0A2R6Y2Y6"/>
<dbReference type="Proteomes" id="UP000244338">
    <property type="component" value="Unassembled WGS sequence"/>
</dbReference>
<feature type="domain" description="Ribosomal protein eL8/eL30/eS12/Gadd45" evidence="1">
    <location>
        <begin position="6"/>
        <end position="80"/>
    </location>
</feature>
<reference evidence="3" key="1">
    <citation type="journal article" date="2018" name="Sci. Rep.">
        <title>Lignite coal burning seam in the remote Altai Mountains harbors a hydrogen-driven thermophilic microbial community.</title>
        <authorList>
            <person name="Kadnikov V.V."/>
            <person name="Mardanov A.V."/>
            <person name="Ivasenko D.A."/>
            <person name="Antsiferov D.V."/>
            <person name="Beletsky A.V."/>
            <person name="Karnachuk O.V."/>
            <person name="Ravin N.V."/>
        </authorList>
    </citation>
    <scope>NUCLEOTIDE SEQUENCE [LARGE SCALE GENOMIC DNA]</scope>
</reference>
<evidence type="ECO:0000313" key="2">
    <source>
        <dbReference type="EMBL" id="PTQ57002.1"/>
    </source>
</evidence>
<evidence type="ECO:0000259" key="1">
    <source>
        <dbReference type="Pfam" id="PF01248"/>
    </source>
</evidence>